<dbReference type="Proteomes" id="UP000035681">
    <property type="component" value="Unplaced"/>
</dbReference>
<evidence type="ECO:0000313" key="4">
    <source>
        <dbReference type="WBParaSite" id="SSTP_0001048200.1"/>
    </source>
</evidence>
<name>A0A0K0ELZ4_STRER</name>
<protein>
    <submittedName>
        <fullName evidence="5">UPAR/Ly6 domain-containing protein</fullName>
    </submittedName>
</protein>
<proteinExistence type="predicted"/>
<evidence type="ECO:0000313" key="3">
    <source>
        <dbReference type="Proteomes" id="UP000035681"/>
    </source>
</evidence>
<feature type="transmembrane region" description="Helical" evidence="1">
    <location>
        <begin position="124"/>
        <end position="142"/>
    </location>
</feature>
<evidence type="ECO:0000256" key="1">
    <source>
        <dbReference type="SAM" id="Phobius"/>
    </source>
</evidence>
<reference evidence="4" key="1">
    <citation type="submission" date="2015-08" db="UniProtKB">
        <authorList>
            <consortium name="WormBaseParasite"/>
        </authorList>
    </citation>
    <scope>IDENTIFICATION</scope>
</reference>
<accession>A0A0K0ELZ4</accession>
<keyword evidence="1" id="KW-0472">Membrane</keyword>
<feature type="signal peptide" evidence="2">
    <location>
        <begin position="1"/>
        <end position="20"/>
    </location>
</feature>
<evidence type="ECO:0000256" key="2">
    <source>
        <dbReference type="SAM" id="SignalP"/>
    </source>
</evidence>
<feature type="chain" id="PRO_5005328247" evidence="2">
    <location>
        <begin position="21"/>
        <end position="143"/>
    </location>
</feature>
<dbReference type="AlphaFoldDB" id="A0A0K0ELZ4"/>
<keyword evidence="1" id="KW-1133">Transmembrane helix</keyword>
<keyword evidence="1" id="KW-0812">Transmembrane</keyword>
<evidence type="ECO:0000313" key="5">
    <source>
        <dbReference type="WBParaSite" id="TCONS_00000028.p1"/>
    </source>
</evidence>
<dbReference type="WBParaSite" id="TCONS_00000028.p1">
    <property type="protein sequence ID" value="TCONS_00000028.p1"/>
    <property type="gene ID" value="XLOC_000026"/>
</dbReference>
<organism evidence="4">
    <name type="scientific">Strongyloides stercoralis</name>
    <name type="common">Threadworm</name>
    <dbReference type="NCBI Taxonomy" id="6248"/>
    <lineage>
        <taxon>Eukaryota</taxon>
        <taxon>Metazoa</taxon>
        <taxon>Ecdysozoa</taxon>
        <taxon>Nematoda</taxon>
        <taxon>Chromadorea</taxon>
        <taxon>Rhabditida</taxon>
        <taxon>Tylenchina</taxon>
        <taxon>Panagrolaimomorpha</taxon>
        <taxon>Strongyloidoidea</taxon>
        <taxon>Strongyloididae</taxon>
        <taxon>Strongyloides</taxon>
    </lineage>
</organism>
<keyword evidence="3" id="KW-1185">Reference proteome</keyword>
<keyword evidence="2" id="KW-0732">Signal</keyword>
<sequence>MITIIFFTVLFSIFIPQNNSINCVAEVKGFETFGVPQVVQTPYRCSSNSDACAKVEGNFNGIDYLFKGCNNDYIRYIQTFDTFSNCTIDTCTNGRIRMDNNQNLITKHCCCATDICNNGNNLNISYFIMIIFIILSIIFQKYN</sequence>
<dbReference type="WBParaSite" id="SSTP_0001048200.1">
    <property type="protein sequence ID" value="SSTP_0001048200.1"/>
    <property type="gene ID" value="SSTP_0001048200"/>
</dbReference>